<name>A0ABQ4NWJ0_SHECO</name>
<feature type="signal peptide" evidence="1">
    <location>
        <begin position="1"/>
        <end position="23"/>
    </location>
</feature>
<gene>
    <name evidence="3" type="ORF">TUM3794_10040</name>
</gene>
<evidence type="ECO:0000313" key="4">
    <source>
        <dbReference type="Proteomes" id="UP000773469"/>
    </source>
</evidence>
<dbReference type="Pfam" id="PF19335">
    <property type="entry name" value="HMBD"/>
    <property type="match status" value="2"/>
</dbReference>
<evidence type="ECO:0000259" key="2">
    <source>
        <dbReference type="Pfam" id="PF19335"/>
    </source>
</evidence>
<evidence type="ECO:0000256" key="1">
    <source>
        <dbReference type="SAM" id="SignalP"/>
    </source>
</evidence>
<feature type="domain" description="Heavy metal binding" evidence="2">
    <location>
        <begin position="104"/>
        <end position="131"/>
    </location>
</feature>
<dbReference type="EMBL" id="BPEU01000006">
    <property type="protein sequence ID" value="GIU38132.1"/>
    <property type="molecule type" value="Genomic_DNA"/>
</dbReference>
<reference evidence="3 4" key="1">
    <citation type="submission" date="2021-05" db="EMBL/GenBank/DDBJ databases">
        <title>Molecular characterization for Shewanella algae harboring chromosomal blaOXA-55-like strains isolated from clinical and environment sample.</title>
        <authorList>
            <person name="Ohama Y."/>
            <person name="Aoki K."/>
            <person name="Harada S."/>
            <person name="Moriya K."/>
            <person name="Ishii Y."/>
            <person name="Tateda K."/>
        </authorList>
    </citation>
    <scope>NUCLEOTIDE SEQUENCE [LARGE SCALE GENOMIC DNA]</scope>
    <source>
        <strain evidence="3 4">MBTL60-118</strain>
    </source>
</reference>
<organism evidence="3 4">
    <name type="scientific">Shewanella colwelliana</name>
    <name type="common">Alteromonas colwelliana</name>
    <dbReference type="NCBI Taxonomy" id="23"/>
    <lineage>
        <taxon>Bacteria</taxon>
        <taxon>Pseudomonadati</taxon>
        <taxon>Pseudomonadota</taxon>
        <taxon>Gammaproteobacteria</taxon>
        <taxon>Alteromonadales</taxon>
        <taxon>Shewanellaceae</taxon>
        <taxon>Shewanella</taxon>
    </lineage>
</organism>
<keyword evidence="4" id="KW-1185">Reference proteome</keyword>
<dbReference type="InterPro" id="IPR045800">
    <property type="entry name" value="HMBD"/>
</dbReference>
<keyword evidence="1" id="KW-0732">Signal</keyword>
<dbReference type="Proteomes" id="UP000773469">
    <property type="component" value="Unassembled WGS sequence"/>
</dbReference>
<feature type="domain" description="Heavy metal binding" evidence="2">
    <location>
        <begin position="36"/>
        <end position="60"/>
    </location>
</feature>
<comment type="caution">
    <text evidence="3">The sequence shown here is derived from an EMBL/GenBank/DDBJ whole genome shotgun (WGS) entry which is preliminary data.</text>
</comment>
<protein>
    <recommendedName>
        <fullName evidence="2">Heavy metal binding domain-containing protein</fullName>
    </recommendedName>
</protein>
<sequence length="143" mass="15581">MKTLISLVLTAFLFVMSAPMAFAHQHAHGEQAVQNYDCPMHPEVTGKKGDTCPKCGMNLEVAKGSADTKNCPHGKHAADANVHHEKSKCDNCPKHQKYHKVTAKYDCPMHPEVTGSKGDTCPKCGMNLEPVKTASSPAQHQHH</sequence>
<evidence type="ECO:0000313" key="3">
    <source>
        <dbReference type="EMBL" id="GIU38132.1"/>
    </source>
</evidence>
<feature type="chain" id="PRO_5045827265" description="Heavy metal binding domain-containing protein" evidence="1">
    <location>
        <begin position="24"/>
        <end position="143"/>
    </location>
</feature>
<accession>A0ABQ4NWJ0</accession>
<proteinExistence type="predicted"/>
<dbReference type="RefSeq" id="WP_220756503.1">
    <property type="nucleotide sequence ID" value="NZ_BPEU01000006.1"/>
</dbReference>